<proteinExistence type="predicted"/>
<organism evidence="1 2">
    <name type="scientific">Nocardia asteroides NBRC 15531</name>
    <dbReference type="NCBI Taxonomy" id="1110697"/>
    <lineage>
        <taxon>Bacteria</taxon>
        <taxon>Bacillati</taxon>
        <taxon>Actinomycetota</taxon>
        <taxon>Actinomycetes</taxon>
        <taxon>Mycobacteriales</taxon>
        <taxon>Nocardiaceae</taxon>
        <taxon>Nocardia</taxon>
    </lineage>
</organism>
<comment type="caution">
    <text evidence="1">The sequence shown here is derived from an EMBL/GenBank/DDBJ whole genome shotgun (WGS) entry which is preliminary data.</text>
</comment>
<reference evidence="1 2" key="1">
    <citation type="journal article" date="2014" name="BMC Genomics">
        <title>Genome based analysis of type-I polyketide synthase and nonribosomal peptide synthetase gene clusters in seven strains of five representative Nocardia species.</title>
        <authorList>
            <person name="Komaki H."/>
            <person name="Ichikawa N."/>
            <person name="Hosoyama A."/>
            <person name="Takahashi-Nakaguchi A."/>
            <person name="Matsuzawa T."/>
            <person name="Suzuki K."/>
            <person name="Fujita N."/>
            <person name="Gonoi T."/>
        </authorList>
    </citation>
    <scope>NUCLEOTIDE SEQUENCE [LARGE SCALE GENOMIC DNA]</scope>
    <source>
        <strain evidence="1 2">NBRC 15531</strain>
    </source>
</reference>
<keyword evidence="2" id="KW-1185">Reference proteome</keyword>
<dbReference type="AlphaFoldDB" id="U5E591"/>
<name>U5E591_NOCAS</name>
<dbReference type="Proteomes" id="UP000017048">
    <property type="component" value="Unassembled WGS sequence"/>
</dbReference>
<protein>
    <submittedName>
        <fullName evidence="1">Uncharacterized protein</fullName>
    </submittedName>
</protein>
<dbReference type="eggNOG" id="ENOG5031VX6">
    <property type="taxonomic scope" value="Bacteria"/>
</dbReference>
<evidence type="ECO:0000313" key="2">
    <source>
        <dbReference type="Proteomes" id="UP000017048"/>
    </source>
</evidence>
<sequence>MGMTGAFDDMDLGDLVELLSDDEKKELRPAVMRVLERLPSQEVLRRDLNRRMLNV</sequence>
<evidence type="ECO:0000313" key="1">
    <source>
        <dbReference type="EMBL" id="GAD84882.1"/>
    </source>
</evidence>
<accession>U5E591</accession>
<gene>
    <name evidence="1" type="ORF">NCAST_25_03050</name>
</gene>
<dbReference type="EMBL" id="BAFO02000025">
    <property type="protein sequence ID" value="GAD84882.1"/>
    <property type="molecule type" value="Genomic_DNA"/>
</dbReference>